<evidence type="ECO:0000259" key="2">
    <source>
        <dbReference type="PROSITE" id="PS50060"/>
    </source>
</evidence>
<dbReference type="PANTHER" id="PTHR23282">
    <property type="entry name" value="APICAL ENDOSOMAL GLYCOPROTEIN PRECURSOR"/>
    <property type="match status" value="1"/>
</dbReference>
<accession>A0AAV4C7A8</accession>
<dbReference type="Proteomes" id="UP000735302">
    <property type="component" value="Unassembled WGS sequence"/>
</dbReference>
<feature type="region of interest" description="Disordered" evidence="1">
    <location>
        <begin position="68"/>
        <end position="87"/>
    </location>
</feature>
<dbReference type="SMART" id="SM00137">
    <property type="entry name" value="MAM"/>
    <property type="match status" value="2"/>
</dbReference>
<evidence type="ECO:0000256" key="1">
    <source>
        <dbReference type="SAM" id="MobiDB-lite"/>
    </source>
</evidence>
<feature type="domain" description="MAM" evidence="2">
    <location>
        <begin position="293"/>
        <end position="434"/>
    </location>
</feature>
<dbReference type="InterPro" id="IPR000998">
    <property type="entry name" value="MAM_dom"/>
</dbReference>
<reference evidence="3 4" key="1">
    <citation type="journal article" date="2021" name="Elife">
        <title>Chloroplast acquisition without the gene transfer in kleptoplastic sea slugs, Plakobranchus ocellatus.</title>
        <authorList>
            <person name="Maeda T."/>
            <person name="Takahashi S."/>
            <person name="Yoshida T."/>
            <person name="Shimamura S."/>
            <person name="Takaki Y."/>
            <person name="Nagai Y."/>
            <person name="Toyoda A."/>
            <person name="Suzuki Y."/>
            <person name="Arimoto A."/>
            <person name="Ishii H."/>
            <person name="Satoh N."/>
            <person name="Nishiyama T."/>
            <person name="Hasebe M."/>
            <person name="Maruyama T."/>
            <person name="Minagawa J."/>
            <person name="Obokata J."/>
            <person name="Shigenobu S."/>
        </authorList>
    </citation>
    <scope>NUCLEOTIDE SEQUENCE [LARGE SCALE GENOMIC DNA]</scope>
</reference>
<dbReference type="InterPro" id="IPR051560">
    <property type="entry name" value="MAM_domain-containing"/>
</dbReference>
<dbReference type="CDD" id="cd06263">
    <property type="entry name" value="MAM"/>
    <property type="match status" value="2"/>
</dbReference>
<dbReference type="EMBL" id="BLXT01005873">
    <property type="protein sequence ID" value="GFO26893.1"/>
    <property type="molecule type" value="Genomic_DNA"/>
</dbReference>
<dbReference type="GO" id="GO:0016020">
    <property type="term" value="C:membrane"/>
    <property type="evidence" value="ECO:0007669"/>
    <property type="project" value="InterPro"/>
</dbReference>
<protein>
    <submittedName>
        <fullName evidence="3">MAM and LDL-receptor class a domain-containing protein 1</fullName>
    </submittedName>
</protein>
<name>A0AAV4C7A8_9GAST</name>
<gene>
    <name evidence="3" type="ORF">PoB_005339800</name>
</gene>
<sequence>MTTVEDLRFPVIQLSPPVTTLKPTVASTSHSPTSLTVLASSTGTSHLNKPNPTSPSILRSTLIPDTNVASPETSVLPNPSQSSDVATNASVQSISRTIRAANAGGDNTCSFQNGFCIWQQSDQDDLQWSRQAGPTQTRRNGKILTGPLLDHTLESNQGFYAFLETSLTNTGEYADLISRDSYKQDTSLEFWYYFHGQSMGTLKVFAWPNGQPYPLAISTPLWTAREDMGDKWIKETLYIANTTPYKLIFRATVGGRGTSDIAIDDVSMKLVEPTTTTDPPSTAPVIVNKTDLYSCNFDYGTICGWSHPRFAIMTWLVRTVSTPTSKTGANKDHTSGTGRFAYIETTNGNGAVLNTGTMAVITSPSITVDRGCSAYMTFYYNMYGEDIGRLNIQLKNVSPSNVWSKTGQQQTDGDTWSKAEFKLPDSVQGKSFQVCACVCVCVCDFAARSNEPEGMETV</sequence>
<dbReference type="PROSITE" id="PS50060">
    <property type="entry name" value="MAM_2"/>
    <property type="match status" value="2"/>
</dbReference>
<evidence type="ECO:0000313" key="4">
    <source>
        <dbReference type="Proteomes" id="UP000735302"/>
    </source>
</evidence>
<comment type="caution">
    <text evidence="3">The sequence shown here is derived from an EMBL/GenBank/DDBJ whole genome shotgun (WGS) entry which is preliminary data.</text>
</comment>
<keyword evidence="4" id="KW-1185">Reference proteome</keyword>
<evidence type="ECO:0000313" key="3">
    <source>
        <dbReference type="EMBL" id="GFO26893.1"/>
    </source>
</evidence>
<feature type="domain" description="MAM" evidence="2">
    <location>
        <begin position="107"/>
        <end position="268"/>
    </location>
</feature>
<dbReference type="Pfam" id="PF00629">
    <property type="entry name" value="MAM"/>
    <property type="match status" value="2"/>
</dbReference>
<organism evidence="3 4">
    <name type="scientific">Plakobranchus ocellatus</name>
    <dbReference type="NCBI Taxonomy" id="259542"/>
    <lineage>
        <taxon>Eukaryota</taxon>
        <taxon>Metazoa</taxon>
        <taxon>Spiralia</taxon>
        <taxon>Lophotrochozoa</taxon>
        <taxon>Mollusca</taxon>
        <taxon>Gastropoda</taxon>
        <taxon>Heterobranchia</taxon>
        <taxon>Euthyneura</taxon>
        <taxon>Panpulmonata</taxon>
        <taxon>Sacoglossa</taxon>
        <taxon>Placobranchoidea</taxon>
        <taxon>Plakobranchidae</taxon>
        <taxon>Plakobranchus</taxon>
    </lineage>
</organism>
<dbReference type="Gene3D" id="2.60.120.200">
    <property type="match status" value="2"/>
</dbReference>
<dbReference type="SUPFAM" id="SSF49899">
    <property type="entry name" value="Concanavalin A-like lectins/glucanases"/>
    <property type="match status" value="2"/>
</dbReference>
<proteinExistence type="predicted"/>
<dbReference type="PANTHER" id="PTHR23282:SF101">
    <property type="entry name" value="MAM DOMAIN-CONTAINING PROTEIN"/>
    <property type="match status" value="1"/>
</dbReference>
<dbReference type="AlphaFoldDB" id="A0AAV4C7A8"/>
<dbReference type="InterPro" id="IPR013320">
    <property type="entry name" value="ConA-like_dom_sf"/>
</dbReference>